<protein>
    <recommendedName>
        <fullName evidence="3">CUB domain-containing protein</fullName>
    </recommendedName>
</protein>
<gene>
    <name evidence="1" type="ORF">MAR_029458</name>
</gene>
<accession>A0ABY7DHN2</accession>
<sequence length="512" mass="57869">MDMIYYLIGYLGAACLSFVFCEEELTKCLKSKREKIQIACPKGNVLYAPSISAGVSESGRCTRGYGDCTGTPRALQHQMNACSWKKKCDVILSTNNVLPCGTPGSQVNKNITYVVIGKLNCIPKDRTFSICSKKDRHLFTKSDFTVGVIKSHKRFPVNRPTCRKVREMKIPVKLNSSVMFEVSPFKHNTFPLGLNIYRVERETTTSTPLYNITVVHGNTTSAIRVVADFRWKRKHLSGFMLAFIVRAVIKQCGRRPGEMQLSCGRNKVIYFPSISASSVGRSFSQNCTYGRSTCGGLTPSLLVQRNSCYWKPRCSIDWRGRERILLSRDSSCIGQPVALVGSEGHRCVREENIYDLCSNCTRFIDASWGIVRSHPQYPWFFTSHTDCKAIIQIGRRRVLTLTIQDINLDPNGRDKLTMYQVGRNGERNYVISAAKEARIGRVITVQDGKLVIRLKRFKRSKSGRGLVLVFQREIDSPYETTTPRTEGIVNDAYRGPEIRLTNRMLCSGNRKL</sequence>
<evidence type="ECO:0000313" key="1">
    <source>
        <dbReference type="EMBL" id="WAQ96768.1"/>
    </source>
</evidence>
<name>A0ABY7DHN2_MYAAR</name>
<evidence type="ECO:0000313" key="2">
    <source>
        <dbReference type="Proteomes" id="UP001164746"/>
    </source>
</evidence>
<feature type="non-terminal residue" evidence="1">
    <location>
        <position position="512"/>
    </location>
</feature>
<reference evidence="1" key="1">
    <citation type="submission" date="2022-11" db="EMBL/GenBank/DDBJ databases">
        <title>Centuries of genome instability and evolution in soft-shell clam transmissible cancer (bioRxiv).</title>
        <authorList>
            <person name="Hart S.F.M."/>
            <person name="Yonemitsu M.A."/>
            <person name="Giersch R.M."/>
            <person name="Beal B.F."/>
            <person name="Arriagada G."/>
            <person name="Davis B.W."/>
            <person name="Ostrander E.A."/>
            <person name="Goff S.P."/>
            <person name="Metzger M.J."/>
        </authorList>
    </citation>
    <scope>NUCLEOTIDE SEQUENCE</scope>
    <source>
        <strain evidence="1">MELC-2E11</strain>
        <tissue evidence="1">Siphon/mantle</tissue>
    </source>
</reference>
<evidence type="ECO:0008006" key="3">
    <source>
        <dbReference type="Google" id="ProtNLM"/>
    </source>
</evidence>
<dbReference type="Proteomes" id="UP001164746">
    <property type="component" value="Chromosome 2"/>
</dbReference>
<proteinExistence type="predicted"/>
<organism evidence="1 2">
    <name type="scientific">Mya arenaria</name>
    <name type="common">Soft-shell clam</name>
    <dbReference type="NCBI Taxonomy" id="6604"/>
    <lineage>
        <taxon>Eukaryota</taxon>
        <taxon>Metazoa</taxon>
        <taxon>Spiralia</taxon>
        <taxon>Lophotrochozoa</taxon>
        <taxon>Mollusca</taxon>
        <taxon>Bivalvia</taxon>
        <taxon>Autobranchia</taxon>
        <taxon>Heteroconchia</taxon>
        <taxon>Euheterodonta</taxon>
        <taxon>Imparidentia</taxon>
        <taxon>Neoheterodontei</taxon>
        <taxon>Myida</taxon>
        <taxon>Myoidea</taxon>
        <taxon>Myidae</taxon>
        <taxon>Mya</taxon>
    </lineage>
</organism>
<dbReference type="EMBL" id="CP111013">
    <property type="protein sequence ID" value="WAQ96768.1"/>
    <property type="molecule type" value="Genomic_DNA"/>
</dbReference>
<keyword evidence="2" id="KW-1185">Reference proteome</keyword>